<proteinExistence type="predicted"/>
<feature type="non-terminal residue" evidence="1">
    <location>
        <position position="1"/>
    </location>
</feature>
<gene>
    <name evidence="1" type="ORF">FWILDA_LOCUS10799</name>
</gene>
<reference evidence="1" key="1">
    <citation type="submission" date="2022-08" db="EMBL/GenBank/DDBJ databases">
        <authorList>
            <person name="Kallberg Y."/>
            <person name="Tangrot J."/>
            <person name="Rosling A."/>
        </authorList>
    </citation>
    <scope>NUCLEOTIDE SEQUENCE</scope>
    <source>
        <strain evidence="1">Wild A</strain>
    </source>
</reference>
<dbReference type="EMBL" id="CAMKVN010002862">
    <property type="protein sequence ID" value="CAI2182881.1"/>
    <property type="molecule type" value="Genomic_DNA"/>
</dbReference>
<dbReference type="AlphaFoldDB" id="A0A9W4SVG7"/>
<accession>A0A9W4SVG7</accession>
<dbReference type="Proteomes" id="UP001153678">
    <property type="component" value="Unassembled WGS sequence"/>
</dbReference>
<comment type="caution">
    <text evidence="1">The sequence shown here is derived from an EMBL/GenBank/DDBJ whole genome shotgun (WGS) entry which is preliminary data.</text>
</comment>
<evidence type="ECO:0000313" key="1">
    <source>
        <dbReference type="EMBL" id="CAI2182881.1"/>
    </source>
</evidence>
<name>A0A9W4SVG7_9GLOM</name>
<protein>
    <submittedName>
        <fullName evidence="1">2446_t:CDS:1</fullName>
    </submittedName>
</protein>
<evidence type="ECO:0000313" key="2">
    <source>
        <dbReference type="Proteomes" id="UP001153678"/>
    </source>
</evidence>
<sequence length="43" mass="4828">RTPRVGSIKNREPNLAIENICGTRCGWNFSKSRFAIGVRVLLP</sequence>
<keyword evidence="2" id="KW-1185">Reference proteome</keyword>
<organism evidence="1 2">
    <name type="scientific">Funneliformis geosporum</name>
    <dbReference type="NCBI Taxonomy" id="1117311"/>
    <lineage>
        <taxon>Eukaryota</taxon>
        <taxon>Fungi</taxon>
        <taxon>Fungi incertae sedis</taxon>
        <taxon>Mucoromycota</taxon>
        <taxon>Glomeromycotina</taxon>
        <taxon>Glomeromycetes</taxon>
        <taxon>Glomerales</taxon>
        <taxon>Glomeraceae</taxon>
        <taxon>Funneliformis</taxon>
    </lineage>
</organism>